<dbReference type="PANTHER" id="PTHR12069:SF0">
    <property type="entry name" value="DNA-DIRECTED RNA POLYMERASE III SUBUNIT RPC5"/>
    <property type="match status" value="1"/>
</dbReference>
<accession>A0A1E4T8Q7</accession>
<dbReference type="GO" id="GO:0005666">
    <property type="term" value="C:RNA polymerase III complex"/>
    <property type="evidence" value="ECO:0007669"/>
    <property type="project" value="TreeGrafter"/>
</dbReference>
<feature type="region of interest" description="Disordered" evidence="1">
    <location>
        <begin position="151"/>
        <end position="179"/>
    </location>
</feature>
<organism evidence="2 3">
    <name type="scientific">[Candida] arabinofermentans NRRL YB-2248</name>
    <dbReference type="NCBI Taxonomy" id="983967"/>
    <lineage>
        <taxon>Eukaryota</taxon>
        <taxon>Fungi</taxon>
        <taxon>Dikarya</taxon>
        <taxon>Ascomycota</taxon>
        <taxon>Saccharomycotina</taxon>
        <taxon>Pichiomycetes</taxon>
        <taxon>Pichiales</taxon>
        <taxon>Pichiaceae</taxon>
        <taxon>Ogataea</taxon>
        <taxon>Ogataea/Candida clade</taxon>
    </lineage>
</organism>
<evidence type="ECO:0000313" key="3">
    <source>
        <dbReference type="Proteomes" id="UP000094801"/>
    </source>
</evidence>
<dbReference type="EMBL" id="KV453847">
    <property type="protein sequence ID" value="ODV88123.1"/>
    <property type="molecule type" value="Genomic_DNA"/>
</dbReference>
<dbReference type="AlphaFoldDB" id="A0A1E4T8Q7"/>
<reference evidence="3" key="1">
    <citation type="submission" date="2016-04" db="EMBL/GenBank/DDBJ databases">
        <title>Comparative genomics of biotechnologically important yeasts.</title>
        <authorList>
            <consortium name="DOE Joint Genome Institute"/>
            <person name="Riley R."/>
            <person name="Haridas S."/>
            <person name="Wolfe K.H."/>
            <person name="Lopes M.R."/>
            <person name="Hittinger C.T."/>
            <person name="Goker M."/>
            <person name="Salamov A."/>
            <person name="Wisecaver J."/>
            <person name="Long T.M."/>
            <person name="Aerts A.L."/>
            <person name="Barry K."/>
            <person name="Choi C."/>
            <person name="Clum A."/>
            <person name="Coughlan A.Y."/>
            <person name="Deshpande S."/>
            <person name="Douglass A.P."/>
            <person name="Hanson S.J."/>
            <person name="Klenk H.-P."/>
            <person name="Labutti K."/>
            <person name="Lapidus A."/>
            <person name="Lindquist E."/>
            <person name="Lipzen A."/>
            <person name="Meier-Kolthoff J.P."/>
            <person name="Ohm R.A."/>
            <person name="Otillar R.P."/>
            <person name="Pangilinan J."/>
            <person name="Peng Y."/>
            <person name="Rokas A."/>
            <person name="Rosa C.A."/>
            <person name="Scheuner C."/>
            <person name="Sibirny A.A."/>
            <person name="Slot J.C."/>
            <person name="Stielow J.B."/>
            <person name="Sun H."/>
            <person name="Kurtzman C.P."/>
            <person name="Blackwell M."/>
            <person name="Grigoriev I.V."/>
            <person name="Jeffries T.W."/>
        </authorList>
    </citation>
    <scope>NUCLEOTIDE SEQUENCE [LARGE SCALE GENOMIC DNA]</scope>
    <source>
        <strain evidence="3">NRRL YB-2248</strain>
    </source>
</reference>
<evidence type="ECO:0000313" key="2">
    <source>
        <dbReference type="EMBL" id="ODV88123.1"/>
    </source>
</evidence>
<name>A0A1E4T8Q7_9ASCO</name>
<protein>
    <submittedName>
        <fullName evidence="2">Uncharacterized protein</fullName>
    </submittedName>
</protein>
<evidence type="ECO:0000256" key="1">
    <source>
        <dbReference type="SAM" id="MobiDB-lite"/>
    </source>
</evidence>
<gene>
    <name evidence="2" type="ORF">CANARDRAFT_181442</name>
</gene>
<dbReference type="GO" id="GO:0042797">
    <property type="term" value="P:tRNA transcription by RNA polymerase III"/>
    <property type="evidence" value="ECO:0007669"/>
    <property type="project" value="TreeGrafter"/>
</dbReference>
<dbReference type="InterPro" id="IPR006886">
    <property type="entry name" value="RNA_pol_III_Rpc5"/>
</dbReference>
<dbReference type="OrthoDB" id="340681at2759"/>
<dbReference type="PANTHER" id="PTHR12069">
    <property type="entry name" value="DNA-DIRECTED RNA POLYMERASES III 80 KDA POLYPEPTIDE RNA POLYMERASE III SUBUNIT 5"/>
    <property type="match status" value="1"/>
</dbReference>
<proteinExistence type="predicted"/>
<dbReference type="Pfam" id="PF04801">
    <property type="entry name" value="RPC5"/>
    <property type="match status" value="1"/>
</dbReference>
<dbReference type="Proteomes" id="UP000094801">
    <property type="component" value="Unassembled WGS sequence"/>
</dbReference>
<feature type="non-terminal residue" evidence="2">
    <location>
        <position position="1"/>
    </location>
</feature>
<feature type="non-terminal residue" evidence="2">
    <location>
        <position position="207"/>
    </location>
</feature>
<keyword evidence="3" id="KW-1185">Reference proteome</keyword>
<sequence length="207" mass="23517">LDDPIVEEIPIYMNYNSQTDAQKIYILQFPTRNAVTQFAKTESESVSQTRMKPGCGVIEVDIPMNVERFFDEEKSSKWLGTNSQTLKGVFAPAEGYYAGLLEQSEDGKKGLYLNPISKTAQLRASFRYIDDLKSQKQIKEREMIKNLNKEMDEQSGNGYGASAEDKKKQVRVVQMTAKSTGENVPRLGGALVSKKMEEEEEYVDYHY</sequence>
<dbReference type="STRING" id="983967.A0A1E4T8Q7"/>